<dbReference type="NCBIfam" id="TIGR00180">
    <property type="entry name" value="parB_part"/>
    <property type="match status" value="1"/>
</dbReference>
<evidence type="ECO:0000259" key="4">
    <source>
        <dbReference type="SMART" id="SM00470"/>
    </source>
</evidence>
<dbReference type="GO" id="GO:0007059">
    <property type="term" value="P:chromosome segregation"/>
    <property type="evidence" value="ECO:0007669"/>
    <property type="project" value="UniProtKB-KW"/>
</dbReference>
<evidence type="ECO:0000256" key="3">
    <source>
        <dbReference type="ARBA" id="ARBA00023125"/>
    </source>
</evidence>
<protein>
    <submittedName>
        <fullName evidence="5">Chromosome partitioning protein, ParB family</fullName>
    </submittedName>
</protein>
<evidence type="ECO:0000256" key="2">
    <source>
        <dbReference type="ARBA" id="ARBA00022829"/>
    </source>
</evidence>
<dbReference type="RefSeq" id="WP_068549672.1">
    <property type="nucleotide sequence ID" value="NZ_AP013035.1"/>
</dbReference>
<feature type="domain" description="ParB-like N-terminal" evidence="4">
    <location>
        <begin position="25"/>
        <end position="112"/>
    </location>
</feature>
<dbReference type="Pfam" id="PF02195">
    <property type="entry name" value="ParB_N"/>
    <property type="match status" value="1"/>
</dbReference>
<dbReference type="GO" id="GO:0003677">
    <property type="term" value="F:DNA binding"/>
    <property type="evidence" value="ECO:0007669"/>
    <property type="project" value="UniProtKB-KW"/>
</dbReference>
<dbReference type="InterPro" id="IPR036086">
    <property type="entry name" value="ParB/Sulfiredoxin_sf"/>
</dbReference>
<dbReference type="FunFam" id="1.10.10.2830:FF:000001">
    <property type="entry name" value="Chromosome partitioning protein ParB"/>
    <property type="match status" value="1"/>
</dbReference>
<proteinExistence type="inferred from homology"/>
<sequence>MRKGRLGRGLDALLGESSDKGVNYQIVSVEQLVPREGQPRLERDDIDELVESVKRHGILQPIIATKKDGKYLIVAGERRWIAAKQAGLSEVPVIVGTWDDRDIAVLSIVENVQRKNLSPLEEALYYEKLTKDFGLKQEEIASLTGKSRAHVANVMRILRLPEKVRRDIRTGKITLGHAKALLSLKDEELILQVLDRILKDNLSVRETEELVKQIKKEKKKQMVKVLTLKEHNLKAKIIYGKKISKIVITGNTDEIERFLINFES</sequence>
<dbReference type="Gene3D" id="3.90.1530.30">
    <property type="match status" value="1"/>
</dbReference>
<organism evidence="5 6">
    <name type="scientific">Thermosulfidibacter takaii (strain DSM 17441 / JCM 13301 / NBRC 103674 / ABI70S6)</name>
    <dbReference type="NCBI Taxonomy" id="1298851"/>
    <lineage>
        <taxon>Bacteria</taxon>
        <taxon>Pseudomonadati</taxon>
        <taxon>Thermosulfidibacterota</taxon>
        <taxon>Thermosulfidibacteria</taxon>
        <taxon>Thermosulfidibacterales</taxon>
        <taxon>Thermosulfidibacteraceae</taxon>
    </lineage>
</organism>
<evidence type="ECO:0000313" key="6">
    <source>
        <dbReference type="Proteomes" id="UP000063234"/>
    </source>
</evidence>
<dbReference type="InterPro" id="IPR050336">
    <property type="entry name" value="Chromosome_partition/occlusion"/>
</dbReference>
<dbReference type="SMART" id="SM00470">
    <property type="entry name" value="ParB"/>
    <property type="match status" value="1"/>
</dbReference>
<dbReference type="PANTHER" id="PTHR33375">
    <property type="entry name" value="CHROMOSOME-PARTITIONING PROTEIN PARB-RELATED"/>
    <property type="match status" value="1"/>
</dbReference>
<dbReference type="EMBL" id="AP013035">
    <property type="protein sequence ID" value="BAT71674.1"/>
    <property type="molecule type" value="Genomic_DNA"/>
</dbReference>
<dbReference type="PANTHER" id="PTHR33375:SF1">
    <property type="entry name" value="CHROMOSOME-PARTITIONING PROTEIN PARB-RELATED"/>
    <property type="match status" value="1"/>
</dbReference>
<dbReference type="Pfam" id="PF17762">
    <property type="entry name" value="HTH_ParB"/>
    <property type="match status" value="1"/>
</dbReference>
<accession>A0A0S3QTM1</accession>
<keyword evidence="2" id="KW-0159">Chromosome partition</keyword>
<evidence type="ECO:0000256" key="1">
    <source>
        <dbReference type="ARBA" id="ARBA00006295"/>
    </source>
</evidence>
<dbReference type="GO" id="GO:0045881">
    <property type="term" value="P:positive regulation of sporulation resulting in formation of a cellular spore"/>
    <property type="evidence" value="ECO:0007669"/>
    <property type="project" value="TreeGrafter"/>
</dbReference>
<dbReference type="STRING" id="1298851.TST_0874"/>
<dbReference type="InterPro" id="IPR003115">
    <property type="entry name" value="ParB_N"/>
</dbReference>
<evidence type="ECO:0000313" key="5">
    <source>
        <dbReference type="EMBL" id="BAT71674.1"/>
    </source>
</evidence>
<dbReference type="AlphaFoldDB" id="A0A0S3QTM1"/>
<dbReference type="SUPFAM" id="SSF109709">
    <property type="entry name" value="KorB DNA-binding domain-like"/>
    <property type="match status" value="1"/>
</dbReference>
<gene>
    <name evidence="5" type="ORF">TST_0874</name>
</gene>
<dbReference type="FunFam" id="3.90.1530.30:FF:000001">
    <property type="entry name" value="Chromosome partitioning protein ParB"/>
    <property type="match status" value="1"/>
</dbReference>
<comment type="similarity">
    <text evidence="1">Belongs to the ParB family.</text>
</comment>
<dbReference type="InterPro" id="IPR004437">
    <property type="entry name" value="ParB/RepB/Spo0J"/>
</dbReference>
<dbReference type="OrthoDB" id="9802051at2"/>
<name>A0A0S3QTM1_THET7</name>
<dbReference type="SUPFAM" id="SSF110849">
    <property type="entry name" value="ParB/Sulfiredoxin"/>
    <property type="match status" value="1"/>
</dbReference>
<keyword evidence="6" id="KW-1185">Reference proteome</keyword>
<dbReference type="InterPro" id="IPR041468">
    <property type="entry name" value="HTH_ParB/Spo0J"/>
</dbReference>
<dbReference type="GO" id="GO:0005694">
    <property type="term" value="C:chromosome"/>
    <property type="evidence" value="ECO:0007669"/>
    <property type="project" value="TreeGrafter"/>
</dbReference>
<dbReference type="KEGG" id="ttk:TST_0874"/>
<reference evidence="6" key="1">
    <citation type="journal article" date="2018" name="Science">
        <title>A primordial and reversible TCA cycle in a facultatively chemolithoautotrophic thermophile.</title>
        <authorList>
            <person name="Nunoura T."/>
            <person name="Chikaraishi Y."/>
            <person name="Izaki R."/>
            <person name="Suwa T."/>
            <person name="Sato T."/>
            <person name="Harada T."/>
            <person name="Mori K."/>
            <person name="Kato Y."/>
            <person name="Miyazaki M."/>
            <person name="Shimamura S."/>
            <person name="Yanagawa K."/>
            <person name="Shuto A."/>
            <person name="Ohkouchi N."/>
            <person name="Fujita N."/>
            <person name="Takaki Y."/>
            <person name="Atomi H."/>
            <person name="Takai K."/>
        </authorList>
    </citation>
    <scope>NUCLEOTIDE SEQUENCE [LARGE SCALE GENOMIC DNA]</scope>
    <source>
        <strain evidence="6">DSM 17441 / JCM 13301 / NBRC 103674 / ABI70S6</strain>
    </source>
</reference>
<keyword evidence="3" id="KW-0238">DNA-binding</keyword>
<dbReference type="Gene3D" id="1.10.10.2830">
    <property type="match status" value="1"/>
</dbReference>
<dbReference type="Proteomes" id="UP000063234">
    <property type="component" value="Chromosome"/>
</dbReference>